<dbReference type="GO" id="GO:0005886">
    <property type="term" value="C:plasma membrane"/>
    <property type="evidence" value="ECO:0007669"/>
    <property type="project" value="UniProtKB-SubCell"/>
</dbReference>
<dbReference type="Proteomes" id="UP000826195">
    <property type="component" value="Unassembled WGS sequence"/>
</dbReference>
<feature type="transmembrane region" description="Helical" evidence="10">
    <location>
        <begin position="489"/>
        <end position="511"/>
    </location>
</feature>
<dbReference type="Pfam" id="PF02949">
    <property type="entry name" value="7tm_6"/>
    <property type="match status" value="2"/>
</dbReference>
<dbReference type="GO" id="GO:0004984">
    <property type="term" value="F:olfactory receptor activity"/>
    <property type="evidence" value="ECO:0007669"/>
    <property type="project" value="InterPro"/>
</dbReference>
<keyword evidence="6 10" id="KW-1133">Transmembrane helix</keyword>
<reference evidence="11 12" key="1">
    <citation type="journal article" date="2021" name="J. Hered.">
        <title>A chromosome-level genome assembly of the parasitoid wasp, Cotesia glomerata (Hymenoptera: Braconidae).</title>
        <authorList>
            <person name="Pinto B.J."/>
            <person name="Weis J.J."/>
            <person name="Gamble T."/>
            <person name="Ode P.J."/>
            <person name="Paul R."/>
            <person name="Zaspel J.M."/>
        </authorList>
    </citation>
    <scope>NUCLEOTIDE SEQUENCE [LARGE SCALE GENOMIC DNA]</scope>
    <source>
        <strain evidence="11">CgM1</strain>
    </source>
</reference>
<keyword evidence="12" id="KW-1185">Reference proteome</keyword>
<feature type="transmembrane region" description="Helical" evidence="10">
    <location>
        <begin position="662"/>
        <end position="682"/>
    </location>
</feature>
<dbReference type="InterPro" id="IPR004117">
    <property type="entry name" value="7tm6_olfct_rcpt"/>
</dbReference>
<sequence>MESISISMENKNNSDSQSKTLKYQNLNYKSDSNYAVKVPRTLLTPLGIYPLHGSDTSLSKFLVKIQIIIVFGLMLFLLVPHFIWTFFDAEDLKKLMKIIAAQIFNSIALIKFWTMIIHKKKLRNCLIQMDNNWKNVLCEEDRLIMVKNAKIGRFFTIAYLSLSYGGALPYHIFLPLSAERIVKEDNSTQIPLPYPTDYVFFVPEDSPGYEMLFVTHIIISTMILSTNCGIYSLITTYITHGCCLFEVVCRHLDEFSKNSTNVALKKELSWIVENHNRAIEFAGVLESSLNVVFLCEMVGCTIIICFLEYGVIIDWEDGQLLGLVTYVILMTSIFVNCFIISFVGERLKEQSIRVGERAYAAHWYSLPKSFAYDLMLIVIRTSQPVTLSTGKVSDLSLAGFAGYYIFISKSRDRTLNMKQKALANSKAFEQSNNSVEEDIEYAIQVNRWLLSPLVSGRKNIANCIQHLISDWVQVNSLSNREIMLNYAQLGRFGSIICAIFMYGGGLFYAGILPHVSPSVKNENNLTIRPIAYPSYFLIFDPQQSPAYEIVYSLHCCCAFVMHSVTSAACSLAVVFVMHACGQLDILIAWLNNLVDGNENPLGINGRFSEIIEQHTKTLRFIASTENVLCEICLVEVIGCTLNICFLGYYLMLEWEQSDAIGIMTYTILLISFIFNIFLFCYIGELLKAKCSEVGETTFMIDWYRLPERKALGLTLTIATAQNPITITAGKIFNLSLNGFCTVIRTSVTYLNLLRTFME</sequence>
<evidence type="ECO:0000313" key="12">
    <source>
        <dbReference type="Proteomes" id="UP000826195"/>
    </source>
</evidence>
<feature type="transmembrane region" description="Helical" evidence="10">
    <location>
        <begin position="151"/>
        <end position="173"/>
    </location>
</feature>
<organism evidence="11 12">
    <name type="scientific">Cotesia glomerata</name>
    <name type="common">Lepidopteran parasitic wasp</name>
    <name type="synonym">Apanteles glomeratus</name>
    <dbReference type="NCBI Taxonomy" id="32391"/>
    <lineage>
        <taxon>Eukaryota</taxon>
        <taxon>Metazoa</taxon>
        <taxon>Ecdysozoa</taxon>
        <taxon>Arthropoda</taxon>
        <taxon>Hexapoda</taxon>
        <taxon>Insecta</taxon>
        <taxon>Pterygota</taxon>
        <taxon>Neoptera</taxon>
        <taxon>Endopterygota</taxon>
        <taxon>Hymenoptera</taxon>
        <taxon>Apocrita</taxon>
        <taxon>Ichneumonoidea</taxon>
        <taxon>Braconidae</taxon>
        <taxon>Microgastrinae</taxon>
        <taxon>Cotesia</taxon>
    </lineage>
</organism>
<evidence type="ECO:0000256" key="2">
    <source>
        <dbReference type="ARBA" id="ARBA00022475"/>
    </source>
</evidence>
<dbReference type="PANTHER" id="PTHR21137">
    <property type="entry name" value="ODORANT RECEPTOR"/>
    <property type="match status" value="1"/>
</dbReference>
<keyword evidence="4 10" id="KW-0812">Transmembrane</keyword>
<dbReference type="GO" id="GO:0007165">
    <property type="term" value="P:signal transduction"/>
    <property type="evidence" value="ECO:0007669"/>
    <property type="project" value="UniProtKB-KW"/>
</dbReference>
<keyword evidence="7 10" id="KW-0472">Membrane</keyword>
<proteinExistence type="predicted"/>
<evidence type="ECO:0008006" key="13">
    <source>
        <dbReference type="Google" id="ProtNLM"/>
    </source>
</evidence>
<keyword evidence="9" id="KW-0807">Transducer</keyword>
<evidence type="ECO:0000256" key="7">
    <source>
        <dbReference type="ARBA" id="ARBA00023136"/>
    </source>
</evidence>
<keyword evidence="3" id="KW-0716">Sensory transduction</keyword>
<dbReference type="AlphaFoldDB" id="A0AAV7I027"/>
<feature type="transmembrane region" description="Helical" evidence="10">
    <location>
        <begin position="61"/>
        <end position="83"/>
    </location>
</feature>
<feature type="transmembrane region" description="Helical" evidence="10">
    <location>
        <begin position="549"/>
        <end position="576"/>
    </location>
</feature>
<feature type="transmembrane region" description="Helical" evidence="10">
    <location>
        <begin position="323"/>
        <end position="343"/>
    </location>
</feature>
<gene>
    <name evidence="11" type="ORF">KQX54_017742</name>
</gene>
<keyword evidence="2" id="KW-1003">Cell membrane</keyword>
<keyword evidence="5" id="KW-0552">Olfaction</keyword>
<name>A0AAV7I027_COTGL</name>
<dbReference type="GO" id="GO:0005549">
    <property type="term" value="F:odorant binding"/>
    <property type="evidence" value="ECO:0007669"/>
    <property type="project" value="InterPro"/>
</dbReference>
<evidence type="ECO:0000256" key="9">
    <source>
        <dbReference type="ARBA" id="ARBA00023224"/>
    </source>
</evidence>
<evidence type="ECO:0000256" key="10">
    <source>
        <dbReference type="SAM" id="Phobius"/>
    </source>
</evidence>
<evidence type="ECO:0000256" key="1">
    <source>
        <dbReference type="ARBA" id="ARBA00004651"/>
    </source>
</evidence>
<evidence type="ECO:0000256" key="4">
    <source>
        <dbReference type="ARBA" id="ARBA00022692"/>
    </source>
</evidence>
<keyword evidence="8" id="KW-0675">Receptor</keyword>
<feature type="transmembrane region" description="Helical" evidence="10">
    <location>
        <begin position="95"/>
        <end position="113"/>
    </location>
</feature>
<feature type="transmembrane region" description="Helical" evidence="10">
    <location>
        <begin position="627"/>
        <end position="650"/>
    </location>
</feature>
<dbReference type="PANTHER" id="PTHR21137:SF35">
    <property type="entry name" value="ODORANT RECEPTOR 19A-RELATED"/>
    <property type="match status" value="1"/>
</dbReference>
<accession>A0AAV7I027</accession>
<evidence type="ECO:0000256" key="5">
    <source>
        <dbReference type="ARBA" id="ARBA00022725"/>
    </source>
</evidence>
<dbReference type="EMBL" id="JAHXZJ010002609">
    <property type="protein sequence ID" value="KAH0540492.1"/>
    <property type="molecule type" value="Genomic_DNA"/>
</dbReference>
<evidence type="ECO:0000256" key="3">
    <source>
        <dbReference type="ARBA" id="ARBA00022606"/>
    </source>
</evidence>
<evidence type="ECO:0000256" key="6">
    <source>
        <dbReference type="ARBA" id="ARBA00022989"/>
    </source>
</evidence>
<feature type="transmembrane region" description="Helical" evidence="10">
    <location>
        <begin position="291"/>
        <end position="311"/>
    </location>
</feature>
<evidence type="ECO:0000256" key="8">
    <source>
        <dbReference type="ARBA" id="ARBA00023170"/>
    </source>
</evidence>
<comment type="caution">
    <text evidence="11">The sequence shown here is derived from an EMBL/GenBank/DDBJ whole genome shotgun (WGS) entry which is preliminary data.</text>
</comment>
<feature type="transmembrane region" description="Helical" evidence="10">
    <location>
        <begin position="211"/>
        <end position="234"/>
    </location>
</feature>
<protein>
    <recommendedName>
        <fullName evidence="13">Odorant receptor</fullName>
    </recommendedName>
</protein>
<comment type="subcellular location">
    <subcellularLocation>
        <location evidence="1">Cell membrane</location>
        <topology evidence="1">Multi-pass membrane protein</topology>
    </subcellularLocation>
</comment>
<evidence type="ECO:0000313" key="11">
    <source>
        <dbReference type="EMBL" id="KAH0540492.1"/>
    </source>
</evidence>